<protein>
    <submittedName>
        <fullName evidence="7">Na/Pi cotransporter family protein</fullName>
    </submittedName>
</protein>
<evidence type="ECO:0000256" key="6">
    <source>
        <dbReference type="SAM" id="Phobius"/>
    </source>
</evidence>
<evidence type="ECO:0000313" key="7">
    <source>
        <dbReference type="EMBL" id="MBC8519152.1"/>
    </source>
</evidence>
<feature type="transmembrane region" description="Helical" evidence="6">
    <location>
        <begin position="175"/>
        <end position="201"/>
    </location>
</feature>
<dbReference type="EMBL" id="JACNFK010000017">
    <property type="protein sequence ID" value="MBC8519152.1"/>
    <property type="molecule type" value="Genomic_DNA"/>
</dbReference>
<organism evidence="7 8">
    <name type="scientific">Candidatus Thiopontia autotrophica</name>
    <dbReference type="NCBI Taxonomy" id="2841688"/>
    <lineage>
        <taxon>Bacteria</taxon>
        <taxon>Pseudomonadati</taxon>
        <taxon>Pseudomonadota</taxon>
        <taxon>Gammaproteobacteria</taxon>
        <taxon>Candidatus Thiopontia</taxon>
    </lineage>
</organism>
<keyword evidence="4 6" id="KW-1133">Transmembrane helix</keyword>
<dbReference type="Proteomes" id="UP000654401">
    <property type="component" value="Unassembled WGS sequence"/>
</dbReference>
<accession>A0A8J6TX51</accession>
<dbReference type="InterPro" id="IPR003841">
    <property type="entry name" value="Na/Pi_transpt"/>
</dbReference>
<evidence type="ECO:0000256" key="2">
    <source>
        <dbReference type="ARBA" id="ARBA00022475"/>
    </source>
</evidence>
<feature type="transmembrane region" description="Helical" evidence="6">
    <location>
        <begin position="208"/>
        <end position="231"/>
    </location>
</feature>
<dbReference type="GO" id="GO:0005886">
    <property type="term" value="C:plasma membrane"/>
    <property type="evidence" value="ECO:0007669"/>
    <property type="project" value="UniProtKB-SubCell"/>
</dbReference>
<evidence type="ECO:0000256" key="5">
    <source>
        <dbReference type="ARBA" id="ARBA00023136"/>
    </source>
</evidence>
<dbReference type="AlphaFoldDB" id="A0A8J6TX51"/>
<feature type="transmembrane region" description="Helical" evidence="6">
    <location>
        <begin position="133"/>
        <end position="155"/>
    </location>
</feature>
<dbReference type="SUPFAM" id="SSF109755">
    <property type="entry name" value="PhoU-like"/>
    <property type="match status" value="1"/>
</dbReference>
<dbReference type="PANTHER" id="PTHR10010:SF46">
    <property type="entry name" value="SODIUM-DEPENDENT PHOSPHATE TRANSPORT PROTEIN 2B"/>
    <property type="match status" value="1"/>
</dbReference>
<keyword evidence="5 6" id="KW-0472">Membrane</keyword>
<dbReference type="NCBIfam" id="TIGR00704">
    <property type="entry name" value="NaPi_cotrn_rel"/>
    <property type="match status" value="1"/>
</dbReference>
<dbReference type="InterPro" id="IPR038078">
    <property type="entry name" value="PhoU-like_sf"/>
</dbReference>
<evidence type="ECO:0000256" key="4">
    <source>
        <dbReference type="ARBA" id="ARBA00022989"/>
    </source>
</evidence>
<dbReference type="Gene3D" id="1.20.58.220">
    <property type="entry name" value="Phosphate transport system protein phou homolog 2, domain 2"/>
    <property type="match status" value="1"/>
</dbReference>
<name>A0A8J6TX51_9GAMM</name>
<comment type="subcellular location">
    <subcellularLocation>
        <location evidence="1">Cell membrane</location>
        <topology evidence="1">Multi-pass membrane protein</topology>
    </subcellularLocation>
</comment>
<dbReference type="GO" id="GO:0005436">
    <property type="term" value="F:sodium:phosphate symporter activity"/>
    <property type="evidence" value="ECO:0007669"/>
    <property type="project" value="InterPro"/>
</dbReference>
<dbReference type="PANTHER" id="PTHR10010">
    <property type="entry name" value="SOLUTE CARRIER FAMILY 34 SODIUM PHOSPHATE , MEMBER 2-RELATED"/>
    <property type="match status" value="1"/>
</dbReference>
<dbReference type="GO" id="GO:0044341">
    <property type="term" value="P:sodium-dependent phosphate transport"/>
    <property type="evidence" value="ECO:0007669"/>
    <property type="project" value="InterPro"/>
</dbReference>
<feature type="transmembrane region" description="Helical" evidence="6">
    <location>
        <begin position="237"/>
        <end position="259"/>
    </location>
</feature>
<evidence type="ECO:0000256" key="3">
    <source>
        <dbReference type="ARBA" id="ARBA00022692"/>
    </source>
</evidence>
<keyword evidence="2" id="KW-1003">Cell membrane</keyword>
<sequence>METWQITTHLLGGLAIFLFGLEQLTTALKVVAGERMKLLLSQLTTNRFTGVLSGTIVTSIVQSSSVTTVLTVGFITAGLMNLTQSMGVIMGANIGTTITAQIIAFNITKQALVMIWFGFALFFFAQHERIKNYGTLIFGLGMIFFGMGIMSDAMAPLRDNPWFLELITSAENPLIAIFVAAGFTALIQSSSATTGIIIILATQGLITLPIGIALSFGANIGTCITAGIAAIGKPREAVRAALFHILFNIIGVMIWFLFVDDLASWVEQFSPIHTELSGLERQSAEVPRQIANAHTLFNVVNMLIFIGFVGPIVKLLVVLVPDKRQPTTDYLEHDLLTTPSLALAAAESEIEVMGDHVISMLRRSMPEALSGDSYSLHTLAAEQQRVKISLLEITDYLRRLSKQELTEHETTEMMQCLVVTNELETIGEIIERGITQGGLLRHDELIRVSEATQQLLTSFHHDILNAVHRSIQAFHDHDPDSALQVIEMKSYIKEFQEHTVHHMMRRLQASEPNRVAAYTLENNLIDHLKQIHTAARRIARHIPHHGQQDDS</sequence>
<evidence type="ECO:0000256" key="1">
    <source>
        <dbReference type="ARBA" id="ARBA00004651"/>
    </source>
</evidence>
<feature type="transmembrane region" description="Helical" evidence="6">
    <location>
        <begin position="110"/>
        <end position="126"/>
    </location>
</feature>
<keyword evidence="3 6" id="KW-0812">Transmembrane</keyword>
<dbReference type="NCBIfam" id="NF037997">
    <property type="entry name" value="Na_Pi_symport"/>
    <property type="match status" value="1"/>
</dbReference>
<reference evidence="7 8" key="1">
    <citation type="submission" date="2020-08" db="EMBL/GenBank/DDBJ databases">
        <title>Bridging the membrane lipid divide: bacteria of the FCB group superphylum have the potential to synthesize archaeal ether lipids.</title>
        <authorList>
            <person name="Villanueva L."/>
            <person name="Von Meijenfeldt F.A.B."/>
            <person name="Westbye A.B."/>
            <person name="Yadav S."/>
            <person name="Hopmans E.C."/>
            <person name="Dutilh B.E."/>
            <person name="Sinninghe Damste J.S."/>
        </authorList>
    </citation>
    <scope>NUCLEOTIDE SEQUENCE [LARGE SCALE GENOMIC DNA]</scope>
    <source>
        <strain evidence="7">NIOZ-UU100</strain>
    </source>
</reference>
<comment type="caution">
    <text evidence="7">The sequence shown here is derived from an EMBL/GenBank/DDBJ whole genome shotgun (WGS) entry which is preliminary data.</text>
</comment>
<dbReference type="Pfam" id="PF02690">
    <property type="entry name" value="Na_Pi_cotrans"/>
    <property type="match status" value="2"/>
</dbReference>
<dbReference type="InterPro" id="IPR004633">
    <property type="entry name" value="NaPi_cotrn-rel/YqeW-like"/>
</dbReference>
<proteinExistence type="predicted"/>
<gene>
    <name evidence="7" type="ORF">H8D24_01905</name>
</gene>
<feature type="transmembrane region" description="Helical" evidence="6">
    <location>
        <begin position="296"/>
        <end position="320"/>
    </location>
</feature>
<evidence type="ECO:0000313" key="8">
    <source>
        <dbReference type="Proteomes" id="UP000654401"/>
    </source>
</evidence>